<name>A0ABU6L8Z7_9GAMM</name>
<dbReference type="EMBL" id="JAYXUG010000013">
    <property type="protein sequence ID" value="MEC6833046.1"/>
    <property type="molecule type" value="Genomic_DNA"/>
</dbReference>
<reference evidence="2 3" key="1">
    <citation type="submission" date="2024-01" db="EMBL/GenBank/DDBJ databases">
        <title>Active colonisers of the gastrointestinal tract of Atlantic salmon farmed in a warm water region.</title>
        <authorList>
            <person name="Bowman J.P."/>
        </authorList>
    </citation>
    <scope>NUCLEOTIDE SEQUENCE [LARGE SCALE GENOMIC DNA]</scope>
    <source>
        <strain evidence="2 3">S3MW1</strain>
    </source>
</reference>
<keyword evidence="3" id="KW-1185">Reference proteome</keyword>
<proteinExistence type="predicted"/>
<sequence>MSLKLTLNILIQDISTSSSFKELLNIFNSYLKSADINTRKSGLGRVAYVVTAKGQEVATAFKIIDAKNLIPSNTLDGRINPEFPQELQPRDRTRKSSLMQVAKMAGNLSPALLSDSGLSSHGSPIIGRDGVVESGNGRTMAIQKAYVEGKADSYKEYLVNNAPLYGVESDKVKAMQSPVLVRVRLSDVDRAKFARDSNLSDLQSMSAAETAWVDAEVINDKMMQQFNPSDSGNLLAKSNQPFINSFLTEIGDNSTAGLMTADGRPTKQLIDRIQNAIFAKAYKSERLVSLVAEEADPEVRNILNAMNGAASAFVQMQYLDGEAHKQTADSLVSAVDSYSNADEQERNSLADDALNALVGAAELVRQAKTSGQSVDELIAQKDMFATDDIASETLARFIATNNRSSKRLTMAFKMLADSINDELTHQGQAVGDLFGGGEVNLVDILAKVSRDLELELGEGFNQSSLFESLSDRIFYNAKI</sequence>
<dbReference type="RefSeq" id="WP_327775346.1">
    <property type="nucleotide sequence ID" value="NZ_JAYXUG010000013.1"/>
</dbReference>
<organism evidence="2 3">
    <name type="scientific">Photobacterium toruni</name>
    <dbReference type="NCBI Taxonomy" id="1935446"/>
    <lineage>
        <taxon>Bacteria</taxon>
        <taxon>Pseudomonadati</taxon>
        <taxon>Pseudomonadota</taxon>
        <taxon>Gammaproteobacteria</taxon>
        <taxon>Vibrionales</taxon>
        <taxon>Vibrionaceae</taxon>
        <taxon>Photobacterium</taxon>
    </lineage>
</organism>
<dbReference type="InterPro" id="IPR041398">
    <property type="entry name" value="DdrB_dom"/>
</dbReference>
<accession>A0ABU6L8Z7</accession>
<evidence type="ECO:0000313" key="2">
    <source>
        <dbReference type="EMBL" id="MEC6833046.1"/>
    </source>
</evidence>
<protein>
    <recommendedName>
        <fullName evidence="1">DdrB-like domain-containing protein</fullName>
    </recommendedName>
</protein>
<comment type="caution">
    <text evidence="2">The sequence shown here is derived from an EMBL/GenBank/DDBJ whole genome shotgun (WGS) entry which is preliminary data.</text>
</comment>
<dbReference type="Pfam" id="PF18763">
    <property type="entry name" value="ddrB-ParB"/>
    <property type="match status" value="1"/>
</dbReference>
<dbReference type="Proteomes" id="UP001306119">
    <property type="component" value="Unassembled WGS sequence"/>
</dbReference>
<evidence type="ECO:0000313" key="3">
    <source>
        <dbReference type="Proteomes" id="UP001306119"/>
    </source>
</evidence>
<gene>
    <name evidence="2" type="ORF">VXS06_14860</name>
</gene>
<evidence type="ECO:0000259" key="1">
    <source>
        <dbReference type="Pfam" id="PF18763"/>
    </source>
</evidence>
<feature type="domain" description="DdrB-like" evidence="1">
    <location>
        <begin position="53"/>
        <end position="184"/>
    </location>
</feature>